<comment type="similarity">
    <text evidence="2">Belongs to the TonB family.</text>
</comment>
<reference evidence="13 14" key="1">
    <citation type="journal article" date="2016" name="Nat. Commun.">
        <title>Thousands of microbial genomes shed light on interconnected biogeochemical processes in an aquifer system.</title>
        <authorList>
            <person name="Anantharaman K."/>
            <person name="Brown C.T."/>
            <person name="Hug L.A."/>
            <person name="Sharon I."/>
            <person name="Castelle C.J."/>
            <person name="Probst A.J."/>
            <person name="Thomas B.C."/>
            <person name="Singh A."/>
            <person name="Wilkins M.J."/>
            <person name="Karaoz U."/>
            <person name="Brodie E.L."/>
            <person name="Williams K.H."/>
            <person name="Hubbard S.S."/>
            <person name="Banfield J.F."/>
        </authorList>
    </citation>
    <scope>NUCLEOTIDE SEQUENCE [LARGE SCALE GENOMIC DNA]</scope>
</reference>
<proteinExistence type="inferred from homology"/>
<evidence type="ECO:0000256" key="3">
    <source>
        <dbReference type="ARBA" id="ARBA00022448"/>
    </source>
</evidence>
<keyword evidence="8 11" id="KW-1133">Transmembrane helix</keyword>
<dbReference type="PROSITE" id="PS52015">
    <property type="entry name" value="TONB_CTD"/>
    <property type="match status" value="1"/>
</dbReference>
<evidence type="ECO:0000256" key="9">
    <source>
        <dbReference type="ARBA" id="ARBA00023136"/>
    </source>
</evidence>
<dbReference type="PANTHER" id="PTHR33446">
    <property type="entry name" value="PROTEIN TONB-RELATED"/>
    <property type="match status" value="1"/>
</dbReference>
<dbReference type="AlphaFoldDB" id="A0A1F6VJC9"/>
<evidence type="ECO:0000313" key="14">
    <source>
        <dbReference type="Proteomes" id="UP000179076"/>
    </source>
</evidence>
<evidence type="ECO:0000256" key="2">
    <source>
        <dbReference type="ARBA" id="ARBA00006555"/>
    </source>
</evidence>
<dbReference type="InterPro" id="IPR051045">
    <property type="entry name" value="TonB-dependent_transducer"/>
</dbReference>
<dbReference type="NCBIfam" id="TIGR01352">
    <property type="entry name" value="tonB_Cterm"/>
    <property type="match status" value="1"/>
</dbReference>
<feature type="compositionally biased region" description="Basic and acidic residues" evidence="10">
    <location>
        <begin position="115"/>
        <end position="133"/>
    </location>
</feature>
<keyword evidence="7" id="KW-0653">Protein transport</keyword>
<evidence type="ECO:0000256" key="6">
    <source>
        <dbReference type="ARBA" id="ARBA00022692"/>
    </source>
</evidence>
<sequence>MAHTATRTQLSENDRLGVTAFGSLLLHMLVILGVTFAVPKLRDLQALPTLEITLVQTQSARAPDSPDYLAQANQDGGGTSEKPDIARNPLPLSEVADTRQNVPAMRPAPQSAVPTKRDARTLLTQRRAERRVEPTQPEPQPRVAHIDPAQLGLPSPDNLSERARLNAEISRTWEEYQKRPKRKFLNARTQEYKYAAYMDAWRNKVEYVGNLNYPEEAKRRSVRGNVMLDVAIKEDGSVEGVSILRSSGHKLIDDAAVRIVHLAAPFAAFPSDIRAEHDVLHITRTWKFNDSLTSER</sequence>
<dbReference type="SUPFAM" id="SSF74653">
    <property type="entry name" value="TolA/TonB C-terminal domain"/>
    <property type="match status" value="1"/>
</dbReference>
<evidence type="ECO:0000313" key="13">
    <source>
        <dbReference type="EMBL" id="OGI69625.1"/>
    </source>
</evidence>
<comment type="caution">
    <text evidence="13">The sequence shown here is derived from an EMBL/GenBank/DDBJ whole genome shotgun (WGS) entry which is preliminary data.</text>
</comment>
<dbReference type="PANTHER" id="PTHR33446:SF11">
    <property type="entry name" value="TONB3"/>
    <property type="match status" value="1"/>
</dbReference>
<feature type="domain" description="TonB C-terminal" evidence="12">
    <location>
        <begin position="198"/>
        <end position="295"/>
    </location>
</feature>
<dbReference type="GO" id="GO:0055085">
    <property type="term" value="P:transmembrane transport"/>
    <property type="evidence" value="ECO:0007669"/>
    <property type="project" value="InterPro"/>
</dbReference>
<dbReference type="InterPro" id="IPR006260">
    <property type="entry name" value="TonB/TolA_C"/>
</dbReference>
<dbReference type="GO" id="GO:0098797">
    <property type="term" value="C:plasma membrane protein complex"/>
    <property type="evidence" value="ECO:0007669"/>
    <property type="project" value="TreeGrafter"/>
</dbReference>
<name>A0A1F6VJC9_9PROT</name>
<feature type="transmembrane region" description="Helical" evidence="11">
    <location>
        <begin position="20"/>
        <end position="38"/>
    </location>
</feature>
<evidence type="ECO:0000256" key="4">
    <source>
        <dbReference type="ARBA" id="ARBA00022475"/>
    </source>
</evidence>
<feature type="region of interest" description="Disordered" evidence="10">
    <location>
        <begin position="58"/>
        <end position="158"/>
    </location>
</feature>
<dbReference type="EMBL" id="MFSP01000016">
    <property type="protein sequence ID" value="OGI69625.1"/>
    <property type="molecule type" value="Genomic_DNA"/>
</dbReference>
<dbReference type="InterPro" id="IPR037682">
    <property type="entry name" value="TonB_C"/>
</dbReference>
<keyword evidence="3" id="KW-0813">Transport</keyword>
<keyword evidence="6 11" id="KW-0812">Transmembrane</keyword>
<keyword evidence="4" id="KW-1003">Cell membrane</keyword>
<evidence type="ECO:0000256" key="7">
    <source>
        <dbReference type="ARBA" id="ARBA00022927"/>
    </source>
</evidence>
<evidence type="ECO:0000256" key="1">
    <source>
        <dbReference type="ARBA" id="ARBA00004383"/>
    </source>
</evidence>
<accession>A0A1F6VJC9</accession>
<evidence type="ECO:0000256" key="11">
    <source>
        <dbReference type="SAM" id="Phobius"/>
    </source>
</evidence>
<comment type="subcellular location">
    <subcellularLocation>
        <location evidence="1">Cell inner membrane</location>
        <topology evidence="1">Single-pass membrane protein</topology>
        <orientation evidence="1">Periplasmic side</orientation>
    </subcellularLocation>
</comment>
<organism evidence="13 14">
    <name type="scientific">Candidatus Muproteobacteria bacterium RBG_16_60_9</name>
    <dbReference type="NCBI Taxonomy" id="1817755"/>
    <lineage>
        <taxon>Bacteria</taxon>
        <taxon>Pseudomonadati</taxon>
        <taxon>Pseudomonadota</taxon>
        <taxon>Candidatus Muproteobacteria</taxon>
    </lineage>
</organism>
<dbReference type="Pfam" id="PF03544">
    <property type="entry name" value="TonB_C"/>
    <property type="match status" value="1"/>
</dbReference>
<gene>
    <name evidence="13" type="ORF">A2W18_04075</name>
</gene>
<evidence type="ECO:0000259" key="12">
    <source>
        <dbReference type="PROSITE" id="PS52015"/>
    </source>
</evidence>
<dbReference type="Gene3D" id="3.30.1150.10">
    <property type="match status" value="1"/>
</dbReference>
<dbReference type="Proteomes" id="UP000179076">
    <property type="component" value="Unassembled WGS sequence"/>
</dbReference>
<keyword evidence="5" id="KW-0997">Cell inner membrane</keyword>
<keyword evidence="9 11" id="KW-0472">Membrane</keyword>
<dbReference type="GO" id="GO:0031992">
    <property type="term" value="F:energy transducer activity"/>
    <property type="evidence" value="ECO:0007669"/>
    <property type="project" value="TreeGrafter"/>
</dbReference>
<evidence type="ECO:0000256" key="10">
    <source>
        <dbReference type="SAM" id="MobiDB-lite"/>
    </source>
</evidence>
<evidence type="ECO:0000256" key="5">
    <source>
        <dbReference type="ARBA" id="ARBA00022519"/>
    </source>
</evidence>
<dbReference type="GO" id="GO:0015031">
    <property type="term" value="P:protein transport"/>
    <property type="evidence" value="ECO:0007669"/>
    <property type="project" value="UniProtKB-KW"/>
</dbReference>
<protein>
    <recommendedName>
        <fullName evidence="12">TonB C-terminal domain-containing protein</fullName>
    </recommendedName>
</protein>
<evidence type="ECO:0000256" key="8">
    <source>
        <dbReference type="ARBA" id="ARBA00022989"/>
    </source>
</evidence>